<dbReference type="PANTHER" id="PTHR30566">
    <property type="entry name" value="YNAI-RELATED MECHANOSENSITIVE ION CHANNEL"/>
    <property type="match status" value="1"/>
</dbReference>
<evidence type="ECO:0000256" key="3">
    <source>
        <dbReference type="ARBA" id="ARBA00022989"/>
    </source>
</evidence>
<accession>A0A5B0ECQ6</accession>
<gene>
    <name evidence="7" type="ORF">FQ154_14455</name>
</gene>
<sequence>MRAPKGRRKWGYALCTALQCRGDVNGVPHPMSSGRPSVCDNLVDMQILVPGTLDDALNEVVENTNALPDPLRPWIVVAIGLLAALLITVVIAFVMARFRRRFPGLETTKNPGRSPMLLTLSFAFTKVSVSVAFEETKWTELWQFLLLLGLIASIAWLLIVSMGLLEDMLLAKYRTDEGNPRRLAKIQTQVGLLRRVGSALIVTLAVAGALLTIPEVRALGAGLLASAGLISVVAALAVQSSLANIFAGLQIAFTDAIRVNDTVVVEAERGNIEEITLTYVVVLLLDGRRMIIPSTYFTTTPFENWSRRSTEINGTVLLDLNWNAPIEHLRSRTEQLLASTDLWDGRVGTLNVTDAVGGIVKVTIMLSSRNPGDLWELRNFIREQLISELRRDYPDALPKPLMPGTAQA</sequence>
<name>A0A5B0ECQ6_9MICC</name>
<dbReference type="SUPFAM" id="SSF50182">
    <property type="entry name" value="Sm-like ribonucleoproteins"/>
    <property type="match status" value="1"/>
</dbReference>
<keyword evidence="3 5" id="KW-1133">Transmembrane helix</keyword>
<protein>
    <submittedName>
        <fullName evidence="7">Mechanosensitive ion channel</fullName>
    </submittedName>
</protein>
<dbReference type="AlphaFoldDB" id="A0A5B0ECQ6"/>
<feature type="transmembrane region" description="Helical" evidence="5">
    <location>
        <begin position="145"/>
        <end position="171"/>
    </location>
</feature>
<dbReference type="GO" id="GO:0055085">
    <property type="term" value="P:transmembrane transport"/>
    <property type="evidence" value="ECO:0007669"/>
    <property type="project" value="InterPro"/>
</dbReference>
<evidence type="ECO:0000313" key="7">
    <source>
        <dbReference type="EMBL" id="KAA0975199.1"/>
    </source>
</evidence>
<dbReference type="Pfam" id="PF00924">
    <property type="entry name" value="MS_channel_2nd"/>
    <property type="match status" value="1"/>
</dbReference>
<keyword evidence="4 5" id="KW-0472">Membrane</keyword>
<evidence type="ECO:0000256" key="2">
    <source>
        <dbReference type="ARBA" id="ARBA00022692"/>
    </source>
</evidence>
<evidence type="ECO:0000256" key="1">
    <source>
        <dbReference type="ARBA" id="ARBA00004370"/>
    </source>
</evidence>
<evidence type="ECO:0000259" key="6">
    <source>
        <dbReference type="Pfam" id="PF00924"/>
    </source>
</evidence>
<comment type="subcellular location">
    <subcellularLocation>
        <location evidence="1">Membrane</location>
    </subcellularLocation>
</comment>
<organism evidence="7 8">
    <name type="scientific">Paeniglutamicibacter gangotriensis</name>
    <dbReference type="NCBI Taxonomy" id="254787"/>
    <lineage>
        <taxon>Bacteria</taxon>
        <taxon>Bacillati</taxon>
        <taxon>Actinomycetota</taxon>
        <taxon>Actinomycetes</taxon>
        <taxon>Micrococcales</taxon>
        <taxon>Micrococcaceae</taxon>
        <taxon>Paeniglutamicibacter</taxon>
    </lineage>
</organism>
<feature type="domain" description="Mechanosensitive ion channel MscS" evidence="6">
    <location>
        <begin position="241"/>
        <end position="307"/>
    </location>
</feature>
<dbReference type="InterPro" id="IPR006685">
    <property type="entry name" value="MscS_channel_2nd"/>
</dbReference>
<dbReference type="GO" id="GO:0016020">
    <property type="term" value="C:membrane"/>
    <property type="evidence" value="ECO:0007669"/>
    <property type="project" value="UniProtKB-SubCell"/>
</dbReference>
<reference evidence="7 8" key="1">
    <citation type="submission" date="2019-07" db="EMBL/GenBank/DDBJ databases">
        <title>Analysis of the biochemical properties, biological activity and biotechnological potential of siderophores and biosurfactants produced by Antarctic psychrotolerant bacteria.</title>
        <authorList>
            <person name="Styczynski M."/>
            <person name="Krucon T."/>
            <person name="Decewicz P."/>
            <person name="Dziewit L."/>
        </authorList>
    </citation>
    <scope>NUCLEOTIDE SEQUENCE [LARGE SCALE GENOMIC DNA]</scope>
    <source>
        <strain evidence="7 8">ANT_H27</strain>
    </source>
</reference>
<dbReference type="Proteomes" id="UP000323856">
    <property type="component" value="Unassembled WGS sequence"/>
</dbReference>
<feature type="transmembrane region" description="Helical" evidence="5">
    <location>
        <begin position="74"/>
        <end position="95"/>
    </location>
</feature>
<dbReference type="PANTHER" id="PTHR30566:SF25">
    <property type="entry name" value="INNER MEMBRANE PROTEIN"/>
    <property type="match status" value="1"/>
</dbReference>
<evidence type="ECO:0000256" key="4">
    <source>
        <dbReference type="ARBA" id="ARBA00023136"/>
    </source>
</evidence>
<dbReference type="EMBL" id="VOBL01000016">
    <property type="protein sequence ID" value="KAA0975199.1"/>
    <property type="molecule type" value="Genomic_DNA"/>
</dbReference>
<feature type="transmembrane region" description="Helical" evidence="5">
    <location>
        <begin position="192"/>
        <end position="213"/>
    </location>
</feature>
<keyword evidence="2 5" id="KW-0812">Transmembrane</keyword>
<proteinExistence type="predicted"/>
<dbReference type="InterPro" id="IPR010920">
    <property type="entry name" value="LSM_dom_sf"/>
</dbReference>
<dbReference type="Gene3D" id="1.10.287.1260">
    <property type="match status" value="1"/>
</dbReference>
<dbReference type="InterPro" id="IPR023408">
    <property type="entry name" value="MscS_beta-dom_sf"/>
</dbReference>
<comment type="caution">
    <text evidence="7">The sequence shown here is derived from an EMBL/GenBank/DDBJ whole genome shotgun (WGS) entry which is preliminary data.</text>
</comment>
<evidence type="ECO:0000256" key="5">
    <source>
        <dbReference type="SAM" id="Phobius"/>
    </source>
</evidence>
<dbReference type="Gene3D" id="2.30.30.60">
    <property type="match status" value="1"/>
</dbReference>
<feature type="transmembrane region" description="Helical" evidence="5">
    <location>
        <begin position="219"/>
        <end position="238"/>
    </location>
</feature>
<evidence type="ECO:0000313" key="8">
    <source>
        <dbReference type="Proteomes" id="UP000323856"/>
    </source>
</evidence>
<dbReference type="OrthoDB" id="9792218at2"/>